<dbReference type="EMBL" id="BRXW01000477">
    <property type="protein sequence ID" value="GMH58212.1"/>
    <property type="molecule type" value="Genomic_DNA"/>
</dbReference>
<protein>
    <submittedName>
        <fullName evidence="1">Uncharacterized protein</fullName>
    </submittedName>
</protein>
<evidence type="ECO:0000313" key="2">
    <source>
        <dbReference type="Proteomes" id="UP001165122"/>
    </source>
</evidence>
<name>A0A9W6ZPM8_9STRA</name>
<gene>
    <name evidence="1" type="ORF">TrLO_g12554</name>
</gene>
<sequence length="418" mass="47158">MNNNRGFTRQPSTLSASECNHLKRESLLFAVPRSRTDEMKTLIKRLAAHLHPEKCAIEVPNQDAKVPSDFEAFYRESLKADLADFKNNLKNVTDDNLNHPYQNAPRRWKKYNGADTDSFWTDGFFSKFDSKSLDPFNRFFRTSDTFENSAKRYSSDSEGLMLETYLAHQVLKRNKSCHNCGKVALRWAGGSAGPWKEIVCTSCKAVYEVKAKNSITKFNGSSTVGCSRTVNGGSLKAFCSLPDDVEKYLIILKREDGGDRRGEGESVVLSKIKNVKAKLTGRTFTGGGFSTTIDLKPLEFMIAKNVRFFTHWFRLEELGRYDQVWRERVVREVFAEVFPLDEVDWDGFKARRLAAEPATETAQETTVVVPNAAEVVIPPPQLSRFTTDQRKEADDWEVLWDEGENDGAEEVGVEGGGG</sequence>
<dbReference type="AlphaFoldDB" id="A0A9W6ZPM8"/>
<dbReference type="OrthoDB" id="53579at2759"/>
<keyword evidence="2" id="KW-1185">Reference proteome</keyword>
<reference evidence="2" key="1">
    <citation type="journal article" date="2023" name="Commun. Biol.">
        <title>Genome analysis of Parmales, the sister group of diatoms, reveals the evolutionary specialization of diatoms from phago-mixotrophs to photoautotrophs.</title>
        <authorList>
            <person name="Ban H."/>
            <person name="Sato S."/>
            <person name="Yoshikawa S."/>
            <person name="Yamada K."/>
            <person name="Nakamura Y."/>
            <person name="Ichinomiya M."/>
            <person name="Sato N."/>
            <person name="Blanc-Mathieu R."/>
            <person name="Endo H."/>
            <person name="Kuwata A."/>
            <person name="Ogata H."/>
        </authorList>
    </citation>
    <scope>NUCLEOTIDE SEQUENCE [LARGE SCALE GENOMIC DNA]</scope>
    <source>
        <strain evidence="2">NIES 3700</strain>
    </source>
</reference>
<accession>A0A9W6ZPM8</accession>
<organism evidence="1 2">
    <name type="scientific">Triparma laevis f. longispina</name>
    <dbReference type="NCBI Taxonomy" id="1714387"/>
    <lineage>
        <taxon>Eukaryota</taxon>
        <taxon>Sar</taxon>
        <taxon>Stramenopiles</taxon>
        <taxon>Ochrophyta</taxon>
        <taxon>Bolidophyceae</taxon>
        <taxon>Parmales</taxon>
        <taxon>Triparmaceae</taxon>
        <taxon>Triparma</taxon>
    </lineage>
</organism>
<dbReference type="Proteomes" id="UP001165122">
    <property type="component" value="Unassembled WGS sequence"/>
</dbReference>
<proteinExistence type="predicted"/>
<evidence type="ECO:0000313" key="1">
    <source>
        <dbReference type="EMBL" id="GMH58212.1"/>
    </source>
</evidence>
<comment type="caution">
    <text evidence="1">The sequence shown here is derived from an EMBL/GenBank/DDBJ whole genome shotgun (WGS) entry which is preliminary data.</text>
</comment>